<dbReference type="AlphaFoldDB" id="A0A7G9Z3R2"/>
<sequence length="133" mass="14615">MKMKMTKRNVFAVLFGIIGAFYVAWFISEIFNLHIDPLSWLIPWSIDGCWKLVLVAIPIAIILGYMSRSWAAGLAVGYIIWAIAVTETLIDLEFGLRKPVLIELAVKLLLASGCATVGALSGYVGGLKNENKN</sequence>
<feature type="transmembrane region" description="Helical" evidence="1">
    <location>
        <begin position="70"/>
        <end position="92"/>
    </location>
</feature>
<gene>
    <name evidence="2" type="ORF">NLMONJAO_00017</name>
</gene>
<evidence type="ECO:0000256" key="1">
    <source>
        <dbReference type="SAM" id="Phobius"/>
    </source>
</evidence>
<proteinExistence type="predicted"/>
<dbReference type="EMBL" id="MT631597">
    <property type="protein sequence ID" value="QNO54896.1"/>
    <property type="molecule type" value="Genomic_DNA"/>
</dbReference>
<keyword evidence="1" id="KW-0472">Membrane</keyword>
<organism evidence="2">
    <name type="scientific">Candidatus Methanophaga sp. ANME-1 ERB7</name>
    <dbReference type="NCBI Taxonomy" id="2759913"/>
    <lineage>
        <taxon>Archaea</taxon>
        <taxon>Methanobacteriati</taxon>
        <taxon>Methanobacteriota</taxon>
        <taxon>Stenosarchaea group</taxon>
        <taxon>Methanomicrobia</taxon>
        <taxon>Candidatus Methanophagales</taxon>
        <taxon>Candidatus Methanophagaceae</taxon>
        <taxon>Candidatus Methanophaga</taxon>
    </lineage>
</organism>
<accession>A0A7G9Z3R2</accession>
<feature type="transmembrane region" description="Helical" evidence="1">
    <location>
        <begin position="42"/>
        <end position="63"/>
    </location>
</feature>
<protein>
    <submittedName>
        <fullName evidence="2">Uncharacterized protein</fullName>
    </submittedName>
</protein>
<keyword evidence="1" id="KW-1133">Transmembrane helix</keyword>
<keyword evidence="1" id="KW-0812">Transmembrane</keyword>
<reference evidence="2" key="1">
    <citation type="submission" date="2020-06" db="EMBL/GenBank/DDBJ databases">
        <title>Unique genomic features of the anaerobic methanotrophic archaea.</title>
        <authorList>
            <person name="Chadwick G.L."/>
            <person name="Skennerton C.T."/>
            <person name="Laso-Perez R."/>
            <person name="Leu A.O."/>
            <person name="Speth D.R."/>
            <person name="Yu H."/>
            <person name="Morgan-Lang C."/>
            <person name="Hatzenpichler R."/>
            <person name="Goudeau D."/>
            <person name="Malmstrom R."/>
            <person name="Brazelton W.J."/>
            <person name="Woyke T."/>
            <person name="Hallam S.J."/>
            <person name="Tyson G.W."/>
            <person name="Wegener G."/>
            <person name="Boetius A."/>
            <person name="Orphan V."/>
        </authorList>
    </citation>
    <scope>NUCLEOTIDE SEQUENCE</scope>
</reference>
<feature type="transmembrane region" description="Helical" evidence="1">
    <location>
        <begin position="104"/>
        <end position="124"/>
    </location>
</feature>
<name>A0A7G9Z3R2_9EURY</name>
<evidence type="ECO:0000313" key="2">
    <source>
        <dbReference type="EMBL" id="QNO54896.1"/>
    </source>
</evidence>